<protein>
    <recommendedName>
        <fullName evidence="4">Secretion system C-terminal sorting domain-containing protein</fullName>
    </recommendedName>
</protein>
<sequence>MKKLILSAVMLIGLSTASIASDHIYATNFAKPDLSLKAMKNLKFIVSAFNIDAKSILILKDDEGTVLYKTAVTNEDYSKVFDLSSLPDGDYRLILSTGSENTVKAFKIETSTTRVVSNL</sequence>
<evidence type="ECO:0000256" key="1">
    <source>
        <dbReference type="SAM" id="SignalP"/>
    </source>
</evidence>
<dbReference type="KEGG" id="als:DJ013_06385"/>
<dbReference type="AlphaFoldDB" id="A0A2Z4G9J7"/>
<keyword evidence="3" id="KW-1185">Reference proteome</keyword>
<dbReference type="EMBL" id="CP029480">
    <property type="protein sequence ID" value="AWV97814.1"/>
    <property type="molecule type" value="Genomic_DNA"/>
</dbReference>
<evidence type="ECO:0000313" key="3">
    <source>
        <dbReference type="Proteomes" id="UP000249873"/>
    </source>
</evidence>
<name>A0A2Z4G9J7_9BACT</name>
<feature type="signal peptide" evidence="1">
    <location>
        <begin position="1"/>
        <end position="20"/>
    </location>
</feature>
<evidence type="ECO:0000313" key="2">
    <source>
        <dbReference type="EMBL" id="AWV97814.1"/>
    </source>
</evidence>
<dbReference type="RefSeq" id="WP_111370916.1">
    <property type="nucleotide sequence ID" value="NZ_CP029480.1"/>
</dbReference>
<dbReference type="Proteomes" id="UP000249873">
    <property type="component" value="Chromosome"/>
</dbReference>
<reference evidence="2 3" key="1">
    <citation type="submission" date="2018-05" db="EMBL/GenBank/DDBJ databases">
        <title>Complete genome sequence of Arcticibacterium luteifluviistationis SM1504T, a cytophagaceae bacterium isolated from Arctic surface seawater.</title>
        <authorList>
            <person name="Li Y."/>
            <person name="Qin Q.-L."/>
        </authorList>
    </citation>
    <scope>NUCLEOTIDE SEQUENCE [LARGE SCALE GENOMIC DNA]</scope>
    <source>
        <strain evidence="2 3">SM1504</strain>
    </source>
</reference>
<gene>
    <name evidence="2" type="ORF">DJ013_06385</name>
</gene>
<proteinExistence type="predicted"/>
<keyword evidence="1" id="KW-0732">Signal</keyword>
<organism evidence="2 3">
    <name type="scientific">Arcticibacterium luteifluviistationis</name>
    <dbReference type="NCBI Taxonomy" id="1784714"/>
    <lineage>
        <taxon>Bacteria</taxon>
        <taxon>Pseudomonadati</taxon>
        <taxon>Bacteroidota</taxon>
        <taxon>Cytophagia</taxon>
        <taxon>Cytophagales</taxon>
        <taxon>Leadbetterellaceae</taxon>
        <taxon>Arcticibacterium</taxon>
    </lineage>
</organism>
<accession>A0A2Z4G9J7</accession>
<evidence type="ECO:0008006" key="4">
    <source>
        <dbReference type="Google" id="ProtNLM"/>
    </source>
</evidence>
<feature type="chain" id="PRO_5016373273" description="Secretion system C-terminal sorting domain-containing protein" evidence="1">
    <location>
        <begin position="21"/>
        <end position="119"/>
    </location>
</feature>
<dbReference type="OrthoDB" id="1122048at2"/>